<reference evidence="2 3" key="1">
    <citation type="journal article" date="2024" name="Nat. Commun.">
        <title>Phylogenomics reveals the evolutionary origins of lichenization in chlorophyte algae.</title>
        <authorList>
            <person name="Puginier C."/>
            <person name="Libourel C."/>
            <person name="Otte J."/>
            <person name="Skaloud P."/>
            <person name="Haon M."/>
            <person name="Grisel S."/>
            <person name="Petersen M."/>
            <person name="Berrin J.G."/>
            <person name="Delaux P.M."/>
            <person name="Dal Grande F."/>
            <person name="Keller J."/>
        </authorList>
    </citation>
    <scope>NUCLEOTIDE SEQUENCE [LARGE SCALE GENOMIC DNA]</scope>
    <source>
        <strain evidence="2 3">SAG 2145</strain>
    </source>
</reference>
<evidence type="ECO:0000313" key="3">
    <source>
        <dbReference type="Proteomes" id="UP001438707"/>
    </source>
</evidence>
<proteinExistence type="predicted"/>
<name>A0AAW1RB79_9CHLO</name>
<feature type="region of interest" description="Disordered" evidence="1">
    <location>
        <begin position="422"/>
        <end position="475"/>
    </location>
</feature>
<sequence>MVTTRSAMKAAAPASQEEPSTDLRSRITSSRSTCDTPGPRGVLFEVDTNSNTPAGKAFHDTPYPKQASKKTIRFEYFPHEKIASAAKPPGQEFCSPLVQEKPSSTSPAAATPAKNLEPSDDASKPTPKAKPAFINPDAGMKAETTPSAPEALLERQLMLAVDSKDTGDAGDVEQQDNALKMPAVPRAAAQEFQPAAGLAEMPTSMLTEQSPTNDVEETITDSGERQEADAAAEHVQATDEELVMEGVNMDAETQPGKSLAESAAEPALIHDVPAHAATSELTQQNASGPDKPQTGVVPELHGIQSPVMDILEQAKSIPDPQGAGSQSFKVLMEALNVASAKAAQAAGDHTVPTIPTPEKIVEITQFDPETAKEIHSVMATNTASPLQSMAMLDHNRLSMFQKQPQLPEEKAKVVPLSTMAEAPTAQTPAKAAGPAVTEEGSPMATKATPSHPSAVNEDEDMQSCNEESASPLAEHQMSVASAKSTPGRWILEGAPAPTPPHLQFLGGEQQIRSEVRVPTAIQTGTWDMRTPMRDQDIETDIEESVLQADDQTDVEDDACFDPEAAQGDSGTVLPGGHELLEAMDQLKIETGRSLLRGVPDARGQHLRFMDDGEAVQSPGNRNATVLRGMPAPAGKYIKFEVA</sequence>
<dbReference type="EMBL" id="JALJOS010000014">
    <property type="protein sequence ID" value="KAK9831078.1"/>
    <property type="molecule type" value="Genomic_DNA"/>
</dbReference>
<feature type="region of interest" description="Disordered" evidence="1">
    <location>
        <begin position="1"/>
        <end position="65"/>
    </location>
</feature>
<organism evidence="2 3">
    <name type="scientific">Apatococcus lobatus</name>
    <dbReference type="NCBI Taxonomy" id="904363"/>
    <lineage>
        <taxon>Eukaryota</taxon>
        <taxon>Viridiplantae</taxon>
        <taxon>Chlorophyta</taxon>
        <taxon>core chlorophytes</taxon>
        <taxon>Trebouxiophyceae</taxon>
        <taxon>Chlorellales</taxon>
        <taxon>Chlorellaceae</taxon>
        <taxon>Apatococcus</taxon>
    </lineage>
</organism>
<feature type="compositionally biased region" description="Polar residues" evidence="1">
    <location>
        <begin position="26"/>
        <end position="35"/>
    </location>
</feature>
<dbReference type="AlphaFoldDB" id="A0AAW1RB79"/>
<accession>A0AAW1RB79</accession>
<evidence type="ECO:0000256" key="1">
    <source>
        <dbReference type="SAM" id="MobiDB-lite"/>
    </source>
</evidence>
<evidence type="ECO:0000313" key="2">
    <source>
        <dbReference type="EMBL" id="KAK9831078.1"/>
    </source>
</evidence>
<feature type="compositionally biased region" description="Low complexity" evidence="1">
    <location>
        <begin position="102"/>
        <end position="113"/>
    </location>
</feature>
<dbReference type="Proteomes" id="UP001438707">
    <property type="component" value="Unassembled WGS sequence"/>
</dbReference>
<comment type="caution">
    <text evidence="2">The sequence shown here is derived from an EMBL/GenBank/DDBJ whole genome shotgun (WGS) entry which is preliminary data.</text>
</comment>
<gene>
    <name evidence="2" type="ORF">WJX74_002535</name>
</gene>
<keyword evidence="3" id="KW-1185">Reference proteome</keyword>
<protein>
    <submittedName>
        <fullName evidence="2">Uncharacterized protein</fullName>
    </submittedName>
</protein>
<feature type="region of interest" description="Disordered" evidence="1">
    <location>
        <begin position="86"/>
        <end position="146"/>
    </location>
</feature>